<gene>
    <name evidence="1" type="ORF">H2252_07690</name>
</gene>
<keyword evidence="2" id="KW-1185">Reference proteome</keyword>
<evidence type="ECO:0000313" key="1">
    <source>
        <dbReference type="EMBL" id="MBZ7975248.1"/>
    </source>
</evidence>
<reference evidence="1" key="1">
    <citation type="submission" date="2020-07" db="EMBL/GenBank/DDBJ databases">
        <title>Campylobacter molothri sp. nov. isolated from wild birds.</title>
        <authorList>
            <person name="Miller W.G."/>
            <person name="Chapman M.H."/>
            <person name="Yee E."/>
            <person name="Lopes B.S."/>
            <person name="Forbes K.J."/>
        </authorList>
    </citation>
    <scope>NUCLEOTIDE SEQUENCE</scope>
    <source>
        <strain evidence="1">RM9754</strain>
    </source>
</reference>
<evidence type="ECO:0000313" key="2">
    <source>
        <dbReference type="Proteomes" id="UP001319828"/>
    </source>
</evidence>
<name>A0ACC5W2Z7_9BACT</name>
<accession>A0ACC5W2Z7</accession>
<dbReference type="Proteomes" id="UP001319828">
    <property type="component" value="Unassembled WGS sequence"/>
</dbReference>
<proteinExistence type="predicted"/>
<dbReference type="EMBL" id="JACHUQ010000041">
    <property type="protein sequence ID" value="MBZ7975248.1"/>
    <property type="molecule type" value="Genomic_DNA"/>
</dbReference>
<organism evidence="1 2">
    <name type="scientific">Campylobacter molothri</name>
    <dbReference type="NCBI Taxonomy" id="1032242"/>
    <lineage>
        <taxon>Bacteria</taxon>
        <taxon>Pseudomonadati</taxon>
        <taxon>Campylobacterota</taxon>
        <taxon>Epsilonproteobacteria</taxon>
        <taxon>Campylobacterales</taxon>
        <taxon>Campylobacteraceae</taxon>
        <taxon>Campylobacter</taxon>
    </lineage>
</organism>
<feature type="non-terminal residue" evidence="1">
    <location>
        <position position="180"/>
    </location>
</feature>
<protein>
    <submittedName>
        <fullName evidence="1">Uncharacterized protein</fullName>
    </submittedName>
</protein>
<sequence>MDKNIGSIWIAVMEMIDFFYLKTLKLKFLDGVLYEDNLFGTLLFLNTKNIYVIDKKFYNNRIRANSTMCHDNNATFQSLAPFFRVLSSNFSDPYKAREYIKLYSWTCMTFKLLLVYLTSVDNKKILKRIKFFLYSYKYILSNNIVLNEDPWGARDKINIINTFLGNKISETNNAISNFHS</sequence>
<comment type="caution">
    <text evidence="1">The sequence shown here is derived from an EMBL/GenBank/DDBJ whole genome shotgun (WGS) entry which is preliminary data.</text>
</comment>